<dbReference type="Gene3D" id="3.40.1350.10">
    <property type="match status" value="1"/>
</dbReference>
<gene>
    <name evidence="3" type="ORF">GCM10023167_26380</name>
</gene>
<dbReference type="NCBIfam" id="NF009150">
    <property type="entry name" value="PRK12497.1-3"/>
    <property type="match status" value="1"/>
</dbReference>
<evidence type="ECO:0000256" key="2">
    <source>
        <dbReference type="HAMAP-Rule" id="MF_00048"/>
    </source>
</evidence>
<comment type="caution">
    <text evidence="3">The sequence shown here is derived from an EMBL/GenBank/DDBJ whole genome shotgun (WGS) entry which is preliminary data.</text>
</comment>
<accession>A0ABP8JTC3</accession>
<reference evidence="4" key="1">
    <citation type="journal article" date="2019" name="Int. J. Syst. Evol. Microbiol.">
        <title>The Global Catalogue of Microorganisms (GCM) 10K type strain sequencing project: providing services to taxonomists for standard genome sequencing and annotation.</title>
        <authorList>
            <consortium name="The Broad Institute Genomics Platform"/>
            <consortium name="The Broad Institute Genome Sequencing Center for Infectious Disease"/>
            <person name="Wu L."/>
            <person name="Ma J."/>
        </authorList>
    </citation>
    <scope>NUCLEOTIDE SEQUENCE [LARGE SCALE GENOMIC DNA]</scope>
    <source>
        <strain evidence="4">JCM 17808</strain>
    </source>
</reference>
<evidence type="ECO:0000313" key="3">
    <source>
        <dbReference type="EMBL" id="GAA4395758.1"/>
    </source>
</evidence>
<dbReference type="SUPFAM" id="SSF52980">
    <property type="entry name" value="Restriction endonuclease-like"/>
    <property type="match status" value="1"/>
</dbReference>
<dbReference type="EMBL" id="BAABGL010000036">
    <property type="protein sequence ID" value="GAA4395758.1"/>
    <property type="molecule type" value="Genomic_DNA"/>
</dbReference>
<dbReference type="PANTHER" id="PTHR34039">
    <property type="entry name" value="UPF0102 PROTEIN YRAN"/>
    <property type="match status" value="1"/>
</dbReference>
<evidence type="ECO:0000313" key="4">
    <source>
        <dbReference type="Proteomes" id="UP001500642"/>
    </source>
</evidence>
<sequence>MDTMTLGRRGEACAKEYLIEHGWEILALNWRCRHGEIDIVAREADTVVFVEVKTRANARAGHPLEAITYRKLSTLRGLALRWLAAQEEWIPAFRLDVIGILWNNGLPDITHVRAAQ</sequence>
<proteinExistence type="inferred from homology"/>
<dbReference type="InterPro" id="IPR003509">
    <property type="entry name" value="UPF0102_YraN-like"/>
</dbReference>
<evidence type="ECO:0000256" key="1">
    <source>
        <dbReference type="ARBA" id="ARBA00006738"/>
    </source>
</evidence>
<comment type="similarity">
    <text evidence="1 2">Belongs to the UPF0102 family.</text>
</comment>
<protein>
    <recommendedName>
        <fullName evidence="2">UPF0102 protein GCM10023167_26380</fullName>
    </recommendedName>
</protein>
<dbReference type="PANTHER" id="PTHR34039:SF1">
    <property type="entry name" value="UPF0102 PROTEIN YRAN"/>
    <property type="match status" value="1"/>
</dbReference>
<dbReference type="Pfam" id="PF02021">
    <property type="entry name" value="UPF0102"/>
    <property type="match status" value="1"/>
</dbReference>
<dbReference type="InterPro" id="IPR011335">
    <property type="entry name" value="Restrct_endonuc-II-like"/>
</dbReference>
<dbReference type="InterPro" id="IPR011856">
    <property type="entry name" value="tRNA_endonuc-like_dom_sf"/>
</dbReference>
<dbReference type="RefSeq" id="WP_137320134.1">
    <property type="nucleotide sequence ID" value="NZ_BAABGL010000036.1"/>
</dbReference>
<name>A0ABP8JTC3_9MICO</name>
<dbReference type="NCBIfam" id="NF009154">
    <property type="entry name" value="PRK12497.3-3"/>
    <property type="match status" value="1"/>
</dbReference>
<dbReference type="HAMAP" id="MF_00048">
    <property type="entry name" value="UPF0102"/>
    <property type="match status" value="1"/>
</dbReference>
<dbReference type="Proteomes" id="UP001500642">
    <property type="component" value="Unassembled WGS sequence"/>
</dbReference>
<organism evidence="3 4">
    <name type="scientific">Brevibacterium pityocampae</name>
    <dbReference type="NCBI Taxonomy" id="506594"/>
    <lineage>
        <taxon>Bacteria</taxon>
        <taxon>Bacillati</taxon>
        <taxon>Actinomycetota</taxon>
        <taxon>Actinomycetes</taxon>
        <taxon>Micrococcales</taxon>
        <taxon>Brevibacteriaceae</taxon>
        <taxon>Brevibacterium</taxon>
    </lineage>
</organism>
<dbReference type="CDD" id="cd20736">
    <property type="entry name" value="PoNe_Nuclease"/>
    <property type="match status" value="1"/>
</dbReference>
<keyword evidence="4" id="KW-1185">Reference proteome</keyword>